<keyword evidence="2" id="KW-0328">Glycosyltransferase</keyword>
<dbReference type="SUPFAM" id="SSF53448">
    <property type="entry name" value="Nucleotide-diphospho-sugar transferases"/>
    <property type="match status" value="1"/>
</dbReference>
<name>A0A1F4ZRH4_9BACT</name>
<evidence type="ECO:0000256" key="3">
    <source>
        <dbReference type="ARBA" id="ARBA00022679"/>
    </source>
</evidence>
<dbReference type="InterPro" id="IPR029044">
    <property type="entry name" value="Nucleotide-diphossugar_trans"/>
</dbReference>
<comment type="similarity">
    <text evidence="1">Belongs to the glycosyltransferase 2 family.</text>
</comment>
<proteinExistence type="inferred from homology"/>
<dbReference type="Proteomes" id="UP000176424">
    <property type="component" value="Unassembled WGS sequence"/>
</dbReference>
<comment type="caution">
    <text evidence="4">The sequence shown here is derived from an EMBL/GenBank/DDBJ whole genome shotgun (WGS) entry which is preliminary data.</text>
</comment>
<evidence type="ECO:0000313" key="4">
    <source>
        <dbReference type="EMBL" id="OGD08718.1"/>
    </source>
</evidence>
<dbReference type="Pfam" id="PF13641">
    <property type="entry name" value="Glyco_tranf_2_3"/>
    <property type="match status" value="1"/>
</dbReference>
<evidence type="ECO:0000256" key="1">
    <source>
        <dbReference type="ARBA" id="ARBA00006739"/>
    </source>
</evidence>
<dbReference type="STRING" id="1797263.A2397_04125"/>
<dbReference type="PANTHER" id="PTHR43179">
    <property type="entry name" value="RHAMNOSYLTRANSFERASE WBBL"/>
    <property type="match status" value="1"/>
</dbReference>
<protein>
    <recommendedName>
        <fullName evidence="6">Glycosyltransferase 2-like domain-containing protein</fullName>
    </recommendedName>
</protein>
<organism evidence="4 5">
    <name type="scientific">Candidatus Amesbacteria bacterium RIFOXYB1_FULL_44_23</name>
    <dbReference type="NCBI Taxonomy" id="1797263"/>
    <lineage>
        <taxon>Bacteria</taxon>
        <taxon>Candidatus Amesiibacteriota</taxon>
    </lineage>
</organism>
<sequence>MQVSVIVLSWNSADYIGKCLDSLQKVSVPSGVDFRVILVDNASSDNSVKYLTKKYPQHELLVNQSNLGYAQGNNVGIQKALENGSDFVWIVNPDVEVHPKSLTALLAGARNFPQGGIFGSKIYFAPGFEFHKDRYTKKDIGKVIWYAGGNMDWGNMEGHHRGVDEVDSDKYNRDLETDFVTGASMFVKSQVYRDIGLLDSRFFLYYEENDFCQRAKAAGWKLMYIPDSIAWHANAQATGIGSGLQDYYITRNRLFFGLRHAPFYTKLLLIKQSIWLYFNGRPWQKRGVLDFYLGRLGTGSYQP</sequence>
<evidence type="ECO:0008006" key="6">
    <source>
        <dbReference type="Google" id="ProtNLM"/>
    </source>
</evidence>
<dbReference type="EMBL" id="MEXR01000052">
    <property type="protein sequence ID" value="OGD08718.1"/>
    <property type="molecule type" value="Genomic_DNA"/>
</dbReference>
<gene>
    <name evidence="4" type="ORF">A2397_04125</name>
</gene>
<accession>A0A1F4ZRH4</accession>
<dbReference type="Gene3D" id="3.90.550.10">
    <property type="entry name" value="Spore Coat Polysaccharide Biosynthesis Protein SpsA, Chain A"/>
    <property type="match status" value="1"/>
</dbReference>
<keyword evidence="3" id="KW-0808">Transferase</keyword>
<evidence type="ECO:0000256" key="2">
    <source>
        <dbReference type="ARBA" id="ARBA00022676"/>
    </source>
</evidence>
<dbReference type="AlphaFoldDB" id="A0A1F4ZRH4"/>
<dbReference type="CDD" id="cd04186">
    <property type="entry name" value="GT_2_like_c"/>
    <property type="match status" value="1"/>
</dbReference>
<evidence type="ECO:0000313" key="5">
    <source>
        <dbReference type="Proteomes" id="UP000176424"/>
    </source>
</evidence>
<reference evidence="4 5" key="1">
    <citation type="journal article" date="2016" name="Nat. Commun.">
        <title>Thousands of microbial genomes shed light on interconnected biogeochemical processes in an aquifer system.</title>
        <authorList>
            <person name="Anantharaman K."/>
            <person name="Brown C.T."/>
            <person name="Hug L.A."/>
            <person name="Sharon I."/>
            <person name="Castelle C.J."/>
            <person name="Probst A.J."/>
            <person name="Thomas B.C."/>
            <person name="Singh A."/>
            <person name="Wilkins M.J."/>
            <person name="Karaoz U."/>
            <person name="Brodie E.L."/>
            <person name="Williams K.H."/>
            <person name="Hubbard S.S."/>
            <person name="Banfield J.F."/>
        </authorList>
    </citation>
    <scope>NUCLEOTIDE SEQUENCE [LARGE SCALE GENOMIC DNA]</scope>
</reference>
<dbReference type="PANTHER" id="PTHR43179:SF12">
    <property type="entry name" value="GALACTOFURANOSYLTRANSFERASE GLFT2"/>
    <property type="match status" value="1"/>
</dbReference>
<dbReference type="GO" id="GO:0016757">
    <property type="term" value="F:glycosyltransferase activity"/>
    <property type="evidence" value="ECO:0007669"/>
    <property type="project" value="UniProtKB-KW"/>
</dbReference>